<keyword evidence="4" id="KW-0648">Protein biosynthesis</keyword>
<dbReference type="SUPFAM" id="SSF54211">
    <property type="entry name" value="Ribosomal protein S5 domain 2-like"/>
    <property type="match status" value="1"/>
</dbReference>
<keyword evidence="7" id="KW-1185">Reference proteome</keyword>
<dbReference type="Gene3D" id="3.30.70.870">
    <property type="entry name" value="Elongation Factor G (Translational Gtpase), domain 3"/>
    <property type="match status" value="1"/>
</dbReference>
<reference evidence="6" key="1">
    <citation type="journal article" date="2022" name="Int. J. Mol. Sci.">
        <title>Draft Genome of Tanacetum Coccineum: Genomic Comparison of Closely Related Tanacetum-Family Plants.</title>
        <authorList>
            <person name="Yamashiro T."/>
            <person name="Shiraishi A."/>
            <person name="Nakayama K."/>
            <person name="Satake H."/>
        </authorList>
    </citation>
    <scope>NUCLEOTIDE SEQUENCE</scope>
</reference>
<dbReference type="Gene3D" id="3.90.1430.10">
    <property type="entry name" value="Yeast translation eEF2 (G' domain)"/>
    <property type="match status" value="1"/>
</dbReference>
<dbReference type="SMART" id="SM00838">
    <property type="entry name" value="EFG_C"/>
    <property type="match status" value="1"/>
</dbReference>
<dbReference type="InterPro" id="IPR009000">
    <property type="entry name" value="Transl_B-barrel_sf"/>
</dbReference>
<dbReference type="InterPro" id="IPR027417">
    <property type="entry name" value="P-loop_NTPase"/>
</dbReference>
<sequence length="1067" mass="119473">MDIRLYIIFRLHVSICSDEDDITFVVDGMWWEKMACILAGQHAVMLAAMAGCDETLTCFSSHGNILSLQDKLGLEMGVKDVSQVSQEKLLSLVANCLNKENEDQRINPFTASDLLHLATPITVNIGFNRCLSIDDIVPEECDIFRLLKIPLYHGSIVDPQDSDTFKAIGSKSYDELAIELATLKSLKDLPQTIAEPDDSSPSTADANELVSGEKCIRETSTLRNEGEAVTSEKLNKGCTGDDVRQGELIPDVLTSPLTVQGSMVIQCSWIAISKKCTIDTHGISRMRWLIQISYMQLPIPPCQQLPIQQQQQQPQQVSPTTSLSGLVAGPQVKLSAEDLERMMGDPHNIRNVSVIGHFGHGKSTLTYYLVAAAGLIAPDDVTSDTGMPDTDHREAERVVTTKLSGQYVHYEMNEAAGKRGGECETETVLRQRLCENLRPVLLTVNKMNKCLLELDVDNDEDVYMMLKGVVDDTNAVLRDAMVSPVEGTVAFSSVLYGWAFTLTTFSEMYGYNELKLRNRLWGDNYYDRKKRKWTNYYTGAASCARGFVQFCYLPIKSIMKACLNNQKDSLWPLLKKYKVELKDEEKEFTGEKLMKCVMQNWLPAATALLEMSILHLPSPYKAQVDRVANLYQGPIDDPYANGVESCNSHAPLLLYVCKMMPAHVKGDFFAFGRVFSGTVRSGSTVTIMGPDDVNDTKIVQRTAILMRKKQVTMGSVPCGNTVALFGLDLWVTNNATIPTEMEGLVAHRICDMKFSVLPFLFVQVTVNCEDLHNLSESLKRLLIFDPSVAYTQDNTKFFVAGNGEFHLQISKNYLEDLMGGVEIKFSELFVSYHETVLKKSVFEESSRRMTNGQNLFCMEARPLEDGLAEAINDGEVNFTDGNDIADILESEFEWDRGLATNVYSIVAWFQEASKRGCLAEEPVRGICYNLLEDADRCDYDVQILNKAIGDSQRTAHPRLLEPKYIFKILVPETELGGVCNVINERDGHVYEETYIPGHPYHKLRGYIAMRKSIGFLEDLGAKTKGQALLQCLFDHWDIIEADPFDQSSVAGNLVRQIRKRKGLEAFY</sequence>
<dbReference type="EMBL" id="BQNB010012689">
    <property type="protein sequence ID" value="GJT06687.1"/>
    <property type="molecule type" value="Genomic_DNA"/>
</dbReference>
<dbReference type="SUPFAM" id="SSF52540">
    <property type="entry name" value="P-loop containing nucleoside triphosphate hydrolases"/>
    <property type="match status" value="1"/>
</dbReference>
<dbReference type="SUPFAM" id="SSF50447">
    <property type="entry name" value="Translation proteins"/>
    <property type="match status" value="1"/>
</dbReference>
<reference evidence="6" key="2">
    <citation type="submission" date="2022-01" db="EMBL/GenBank/DDBJ databases">
        <authorList>
            <person name="Yamashiro T."/>
            <person name="Shiraishi A."/>
            <person name="Satake H."/>
            <person name="Nakayama K."/>
        </authorList>
    </citation>
    <scope>NUCLEOTIDE SEQUENCE</scope>
</reference>
<dbReference type="Pfam" id="PF04424">
    <property type="entry name" value="MINDY_DUB"/>
    <property type="match status" value="1"/>
</dbReference>
<feature type="domain" description="Elongation factor EFG" evidence="5">
    <location>
        <begin position="958"/>
        <end position="1047"/>
    </location>
</feature>
<comment type="subcellular location">
    <subcellularLocation>
        <location evidence="1">Cytoplasm</location>
    </subcellularLocation>
</comment>
<dbReference type="Pfam" id="PF00679">
    <property type="entry name" value="EFG_C"/>
    <property type="match status" value="1"/>
</dbReference>
<dbReference type="Gene3D" id="3.40.50.300">
    <property type="entry name" value="P-loop containing nucleotide triphosphate hydrolases"/>
    <property type="match status" value="1"/>
</dbReference>
<name>A0ABQ5AZ16_9ASTR</name>
<keyword evidence="2" id="KW-0963">Cytoplasm</keyword>
<gene>
    <name evidence="6" type="ORF">Tco_0841149</name>
</gene>
<evidence type="ECO:0000256" key="3">
    <source>
        <dbReference type="ARBA" id="ARBA00022768"/>
    </source>
</evidence>
<evidence type="ECO:0000256" key="4">
    <source>
        <dbReference type="ARBA" id="ARBA00022917"/>
    </source>
</evidence>
<dbReference type="InterPro" id="IPR000795">
    <property type="entry name" value="T_Tr_GTP-bd_dom"/>
</dbReference>
<dbReference type="Proteomes" id="UP001151760">
    <property type="component" value="Unassembled WGS sequence"/>
</dbReference>
<accession>A0ABQ5AZ16</accession>
<dbReference type="Gene3D" id="3.30.70.240">
    <property type="match status" value="1"/>
</dbReference>
<evidence type="ECO:0000259" key="5">
    <source>
        <dbReference type="SMART" id="SM00838"/>
    </source>
</evidence>
<dbReference type="Pfam" id="PF00009">
    <property type="entry name" value="GTP_EFTU"/>
    <property type="match status" value="1"/>
</dbReference>
<keyword evidence="3 6" id="KW-0251">Elongation factor</keyword>
<dbReference type="PANTHER" id="PTHR42908:SF10">
    <property type="entry name" value="EUKARYOTIC TRANSLATION ELONGATION FACTOR 2"/>
    <property type="match status" value="1"/>
</dbReference>
<dbReference type="InterPro" id="IPR020568">
    <property type="entry name" value="Ribosomal_Su5_D2-typ_SF"/>
</dbReference>
<organism evidence="6 7">
    <name type="scientific">Tanacetum coccineum</name>
    <dbReference type="NCBI Taxonomy" id="301880"/>
    <lineage>
        <taxon>Eukaryota</taxon>
        <taxon>Viridiplantae</taxon>
        <taxon>Streptophyta</taxon>
        <taxon>Embryophyta</taxon>
        <taxon>Tracheophyta</taxon>
        <taxon>Spermatophyta</taxon>
        <taxon>Magnoliopsida</taxon>
        <taxon>eudicotyledons</taxon>
        <taxon>Gunneridae</taxon>
        <taxon>Pentapetalae</taxon>
        <taxon>asterids</taxon>
        <taxon>campanulids</taxon>
        <taxon>Asterales</taxon>
        <taxon>Asteraceae</taxon>
        <taxon>Asteroideae</taxon>
        <taxon>Anthemideae</taxon>
        <taxon>Anthemidinae</taxon>
        <taxon>Tanacetum</taxon>
    </lineage>
</organism>
<dbReference type="CDD" id="cd16268">
    <property type="entry name" value="EF2_II"/>
    <property type="match status" value="1"/>
</dbReference>
<comment type="caution">
    <text evidence="6">The sequence shown here is derived from an EMBL/GenBank/DDBJ whole genome shotgun (WGS) entry which is preliminary data.</text>
</comment>
<proteinExistence type="predicted"/>
<evidence type="ECO:0000313" key="6">
    <source>
        <dbReference type="EMBL" id="GJT06687.1"/>
    </source>
</evidence>
<dbReference type="InterPro" id="IPR033979">
    <property type="entry name" value="MINDY_domain"/>
</dbReference>
<dbReference type="GO" id="GO:0003746">
    <property type="term" value="F:translation elongation factor activity"/>
    <property type="evidence" value="ECO:0007669"/>
    <property type="project" value="UniProtKB-KW"/>
</dbReference>
<dbReference type="InterPro" id="IPR035647">
    <property type="entry name" value="EFG_III/V"/>
</dbReference>
<dbReference type="PANTHER" id="PTHR42908">
    <property type="entry name" value="TRANSLATION ELONGATION FACTOR-RELATED"/>
    <property type="match status" value="1"/>
</dbReference>
<evidence type="ECO:0000256" key="2">
    <source>
        <dbReference type="ARBA" id="ARBA00022490"/>
    </source>
</evidence>
<dbReference type="InterPro" id="IPR000640">
    <property type="entry name" value="EFG_V-like"/>
</dbReference>
<dbReference type="Gene3D" id="2.40.30.10">
    <property type="entry name" value="Translation factors"/>
    <property type="match status" value="1"/>
</dbReference>
<evidence type="ECO:0000256" key="1">
    <source>
        <dbReference type="ARBA" id="ARBA00004496"/>
    </source>
</evidence>
<evidence type="ECO:0000313" key="7">
    <source>
        <dbReference type="Proteomes" id="UP001151760"/>
    </source>
</evidence>
<dbReference type="SUPFAM" id="SSF54980">
    <property type="entry name" value="EF-G C-terminal domain-like"/>
    <property type="match status" value="2"/>
</dbReference>
<protein>
    <submittedName>
        <fullName evidence="6">Elongation factor 2</fullName>
    </submittedName>
</protein>